<feature type="compositionally biased region" description="Basic and acidic residues" evidence="1">
    <location>
        <begin position="125"/>
        <end position="134"/>
    </location>
</feature>
<feature type="region of interest" description="Disordered" evidence="1">
    <location>
        <begin position="123"/>
        <end position="155"/>
    </location>
</feature>
<accession>A0ABR2QQQ9</accession>
<evidence type="ECO:0000313" key="2">
    <source>
        <dbReference type="EMBL" id="KAK9002811.1"/>
    </source>
</evidence>
<keyword evidence="3" id="KW-1185">Reference proteome</keyword>
<comment type="caution">
    <text evidence="2">The sequence shown here is derived from an EMBL/GenBank/DDBJ whole genome shotgun (WGS) entry which is preliminary data.</text>
</comment>
<dbReference type="EMBL" id="JBBPBN010000034">
    <property type="protein sequence ID" value="KAK9002811.1"/>
    <property type="molecule type" value="Genomic_DNA"/>
</dbReference>
<name>A0ABR2QQQ9_9ROSI</name>
<sequence>MADEVAGLMENLKFSEEELVDVSNEEEGQLLNQVDKGKVIGTTSSRLRPVKRTLKGKNEDNVQVTLRSLLHATPLLLQHTARAMHATLPCIKGSCSKQQLTSTPATGDLNPCSLHQTATLHQSCSKKDGNDHSRTKLKSSHHPPSRGSSGNHLRADPQPWFHLPCPKTLHIFPLH</sequence>
<evidence type="ECO:0000256" key="1">
    <source>
        <dbReference type="SAM" id="MobiDB-lite"/>
    </source>
</evidence>
<proteinExistence type="predicted"/>
<dbReference type="Proteomes" id="UP001396334">
    <property type="component" value="Unassembled WGS sequence"/>
</dbReference>
<protein>
    <submittedName>
        <fullName evidence="2">Uncharacterized protein</fullName>
    </submittedName>
</protein>
<reference evidence="2 3" key="1">
    <citation type="journal article" date="2024" name="G3 (Bethesda)">
        <title>Genome assembly of Hibiscus sabdariffa L. provides insights into metabolisms of medicinal natural products.</title>
        <authorList>
            <person name="Kim T."/>
        </authorList>
    </citation>
    <scope>NUCLEOTIDE SEQUENCE [LARGE SCALE GENOMIC DNA]</scope>
    <source>
        <strain evidence="2">TK-2024</strain>
        <tissue evidence="2">Old leaves</tissue>
    </source>
</reference>
<evidence type="ECO:0000313" key="3">
    <source>
        <dbReference type="Proteomes" id="UP001396334"/>
    </source>
</evidence>
<organism evidence="2 3">
    <name type="scientific">Hibiscus sabdariffa</name>
    <name type="common">roselle</name>
    <dbReference type="NCBI Taxonomy" id="183260"/>
    <lineage>
        <taxon>Eukaryota</taxon>
        <taxon>Viridiplantae</taxon>
        <taxon>Streptophyta</taxon>
        <taxon>Embryophyta</taxon>
        <taxon>Tracheophyta</taxon>
        <taxon>Spermatophyta</taxon>
        <taxon>Magnoliopsida</taxon>
        <taxon>eudicotyledons</taxon>
        <taxon>Gunneridae</taxon>
        <taxon>Pentapetalae</taxon>
        <taxon>rosids</taxon>
        <taxon>malvids</taxon>
        <taxon>Malvales</taxon>
        <taxon>Malvaceae</taxon>
        <taxon>Malvoideae</taxon>
        <taxon>Hibiscus</taxon>
    </lineage>
</organism>
<gene>
    <name evidence="2" type="ORF">V6N11_060391</name>
</gene>
<feature type="compositionally biased region" description="Basic residues" evidence="1">
    <location>
        <begin position="135"/>
        <end position="144"/>
    </location>
</feature>